<proteinExistence type="predicted"/>
<reference evidence="2" key="1">
    <citation type="submission" date="2020-07" db="EMBL/GenBank/DDBJ databases">
        <title>Huge and variable diversity of episymbiotic CPR bacteria and DPANN archaea in groundwater ecosystems.</title>
        <authorList>
            <person name="He C.Y."/>
            <person name="Keren R."/>
            <person name="Whittaker M."/>
            <person name="Farag I.F."/>
            <person name="Doudna J."/>
            <person name="Cate J.H.D."/>
            <person name="Banfield J.F."/>
        </authorList>
    </citation>
    <scope>NUCLEOTIDE SEQUENCE</scope>
    <source>
        <strain evidence="2">NC_groundwater_1520_Pr4_B-0.1um_53_5</strain>
    </source>
</reference>
<name>A0A933MJ37_UNCT6</name>
<dbReference type="Proteomes" id="UP000736328">
    <property type="component" value="Unassembled WGS sequence"/>
</dbReference>
<gene>
    <name evidence="2" type="ORF">HY768_03445</name>
</gene>
<dbReference type="InterPro" id="IPR025668">
    <property type="entry name" value="Tnp_DDE_dom"/>
</dbReference>
<evidence type="ECO:0000313" key="2">
    <source>
        <dbReference type="EMBL" id="MBI4726274.1"/>
    </source>
</evidence>
<dbReference type="EMBL" id="JACQXR010000042">
    <property type="protein sequence ID" value="MBI4726274.1"/>
    <property type="molecule type" value="Genomic_DNA"/>
</dbReference>
<evidence type="ECO:0000259" key="1">
    <source>
        <dbReference type="Pfam" id="PF13701"/>
    </source>
</evidence>
<dbReference type="Pfam" id="PF13701">
    <property type="entry name" value="DDE_Tnp_1_4"/>
    <property type="match status" value="1"/>
</dbReference>
<evidence type="ECO:0000313" key="3">
    <source>
        <dbReference type="Proteomes" id="UP000736328"/>
    </source>
</evidence>
<organism evidence="2 3">
    <name type="scientific">candidate division TA06 bacterium</name>
    <dbReference type="NCBI Taxonomy" id="2250710"/>
    <lineage>
        <taxon>Bacteria</taxon>
        <taxon>Bacteria division TA06</taxon>
    </lineage>
</organism>
<protein>
    <submittedName>
        <fullName evidence="2">Transposase</fullName>
    </submittedName>
</protein>
<sequence>MPKGIRKLHISLGEHNLTHFGGIFLIHHFCQRIKLKHSLQKTVRQTHRQRDYNQAELILAIIYALIVGIPRLSKTKILQGNGAFQKIIGLRSYPYASSLRRFIKSITKATNDQLDSVHDSFRQKVFSLSKPSASIIFDFDSTIITVYGKYIEGAEVGYNPHKRGARSYHPLLCFEAHTRDYWHGILRSGDRYISYGSVDFLKIV</sequence>
<feature type="domain" description="Transposase DDE" evidence="1">
    <location>
        <begin position="10"/>
        <end position="202"/>
    </location>
</feature>
<dbReference type="AlphaFoldDB" id="A0A933MJ37"/>
<accession>A0A933MJ37</accession>
<comment type="caution">
    <text evidence="2">The sequence shown here is derived from an EMBL/GenBank/DDBJ whole genome shotgun (WGS) entry which is preliminary data.</text>
</comment>